<evidence type="ECO:0000313" key="2">
    <source>
        <dbReference type="EMBL" id="MCA9755539.1"/>
    </source>
</evidence>
<name>A0A956SDR5_UNCEI</name>
<keyword evidence="1" id="KW-0812">Transmembrane</keyword>
<reference evidence="2" key="2">
    <citation type="journal article" date="2021" name="Microbiome">
        <title>Successional dynamics and alternative stable states in a saline activated sludge microbial community over 9 years.</title>
        <authorList>
            <person name="Wang Y."/>
            <person name="Ye J."/>
            <person name="Ju F."/>
            <person name="Liu L."/>
            <person name="Boyd J.A."/>
            <person name="Deng Y."/>
            <person name="Parks D.H."/>
            <person name="Jiang X."/>
            <person name="Yin X."/>
            <person name="Woodcroft B.J."/>
            <person name="Tyson G.W."/>
            <person name="Hugenholtz P."/>
            <person name="Polz M.F."/>
            <person name="Zhang T."/>
        </authorList>
    </citation>
    <scope>NUCLEOTIDE SEQUENCE</scope>
    <source>
        <strain evidence="2">HKST-UBA02</strain>
    </source>
</reference>
<evidence type="ECO:0000256" key="1">
    <source>
        <dbReference type="SAM" id="Phobius"/>
    </source>
</evidence>
<evidence type="ECO:0000313" key="3">
    <source>
        <dbReference type="Proteomes" id="UP000739538"/>
    </source>
</evidence>
<dbReference type="EMBL" id="JAGQHS010000025">
    <property type="protein sequence ID" value="MCA9755539.1"/>
    <property type="molecule type" value="Genomic_DNA"/>
</dbReference>
<keyword evidence="1" id="KW-1133">Transmembrane helix</keyword>
<keyword evidence="1" id="KW-0472">Membrane</keyword>
<evidence type="ECO:0008006" key="4">
    <source>
        <dbReference type="Google" id="ProtNLM"/>
    </source>
</evidence>
<accession>A0A956SDR5</accession>
<proteinExistence type="predicted"/>
<dbReference type="AlphaFoldDB" id="A0A956SDR5"/>
<feature type="transmembrane region" description="Helical" evidence="1">
    <location>
        <begin position="6"/>
        <end position="29"/>
    </location>
</feature>
<comment type="caution">
    <text evidence="2">The sequence shown here is derived from an EMBL/GenBank/DDBJ whole genome shotgun (WGS) entry which is preliminary data.</text>
</comment>
<dbReference type="Proteomes" id="UP000739538">
    <property type="component" value="Unassembled WGS sequence"/>
</dbReference>
<reference evidence="2" key="1">
    <citation type="submission" date="2020-04" db="EMBL/GenBank/DDBJ databases">
        <authorList>
            <person name="Zhang T."/>
        </authorList>
    </citation>
    <scope>NUCLEOTIDE SEQUENCE</scope>
    <source>
        <strain evidence="2">HKST-UBA02</strain>
    </source>
</reference>
<sequence length="121" mass="12920">MTPEMQGALIAIGTLVGLGVIAVFVKTLLDIGRAARVTSDFIDDANQLVPDVRRAIARSEMLIARLEDTAGQIETISRSAKEEVQDLLGGIDELRDNGRRVSAVIQGAKAGIDAFRSSREG</sequence>
<protein>
    <recommendedName>
        <fullName evidence="4">DUF948 domain-containing protein</fullName>
    </recommendedName>
</protein>
<gene>
    <name evidence="2" type="ORF">KDA27_07035</name>
</gene>
<organism evidence="2 3">
    <name type="scientific">Eiseniibacteriota bacterium</name>
    <dbReference type="NCBI Taxonomy" id="2212470"/>
    <lineage>
        <taxon>Bacteria</taxon>
        <taxon>Candidatus Eiseniibacteriota</taxon>
    </lineage>
</organism>